<keyword evidence="8" id="KW-0131">Cell cycle</keyword>
<evidence type="ECO:0000259" key="11">
    <source>
        <dbReference type="Pfam" id="PF10512"/>
    </source>
</evidence>
<dbReference type="GO" id="GO:0000775">
    <property type="term" value="C:chromosome, centromeric region"/>
    <property type="evidence" value="ECO:0007669"/>
    <property type="project" value="UniProtKB-SubCell"/>
</dbReference>
<dbReference type="GO" id="GO:0005634">
    <property type="term" value="C:nucleus"/>
    <property type="evidence" value="ECO:0007669"/>
    <property type="project" value="UniProtKB-SubCell"/>
</dbReference>
<dbReference type="AlphaFoldDB" id="A0A067RCH5"/>
<dbReference type="InterPro" id="IPR046466">
    <property type="entry name" value="Borealin_C"/>
</dbReference>
<evidence type="ECO:0000256" key="8">
    <source>
        <dbReference type="ARBA" id="ARBA00023306"/>
    </source>
</evidence>
<dbReference type="PANTHER" id="PTHR16040">
    <property type="entry name" value="AUSTRALIN, ISOFORM A-RELATED"/>
    <property type="match status" value="1"/>
</dbReference>
<keyword evidence="6" id="KW-0498">Mitosis</keyword>
<evidence type="ECO:0000256" key="5">
    <source>
        <dbReference type="ARBA" id="ARBA00022618"/>
    </source>
</evidence>
<comment type="similarity">
    <text evidence="3">Belongs to the borealin family.</text>
</comment>
<dbReference type="PANTHER" id="PTHR16040:SF7">
    <property type="entry name" value="AUSTRALIN, ISOFORM A-RELATED"/>
    <property type="match status" value="1"/>
</dbReference>
<keyword evidence="13" id="KW-1185">Reference proteome</keyword>
<dbReference type="STRING" id="136037.A0A067RCH5"/>
<reference evidence="12 13" key="1">
    <citation type="journal article" date="2014" name="Nat. Commun.">
        <title>Molecular traces of alternative social organization in a termite genome.</title>
        <authorList>
            <person name="Terrapon N."/>
            <person name="Li C."/>
            <person name="Robertson H.M."/>
            <person name="Ji L."/>
            <person name="Meng X."/>
            <person name="Booth W."/>
            <person name="Chen Z."/>
            <person name="Childers C.P."/>
            <person name="Glastad K.M."/>
            <person name="Gokhale K."/>
            <person name="Gowin J."/>
            <person name="Gronenberg W."/>
            <person name="Hermansen R.A."/>
            <person name="Hu H."/>
            <person name="Hunt B.G."/>
            <person name="Huylmans A.K."/>
            <person name="Khalil S.M."/>
            <person name="Mitchell R.D."/>
            <person name="Munoz-Torres M.C."/>
            <person name="Mustard J.A."/>
            <person name="Pan H."/>
            <person name="Reese J.T."/>
            <person name="Scharf M.E."/>
            <person name="Sun F."/>
            <person name="Vogel H."/>
            <person name="Xiao J."/>
            <person name="Yang W."/>
            <person name="Yang Z."/>
            <person name="Yang Z."/>
            <person name="Zhou J."/>
            <person name="Zhu J."/>
            <person name="Brent C.S."/>
            <person name="Elsik C.G."/>
            <person name="Goodisman M.A."/>
            <person name="Liberles D.A."/>
            <person name="Roe R.M."/>
            <person name="Vargo E.L."/>
            <person name="Vilcinskas A."/>
            <person name="Wang J."/>
            <person name="Bornberg-Bauer E."/>
            <person name="Korb J."/>
            <person name="Zhang G."/>
            <person name="Liebig J."/>
        </authorList>
    </citation>
    <scope>NUCLEOTIDE SEQUENCE [LARGE SCALE GENOMIC DNA]</scope>
    <source>
        <tissue evidence="12">Whole organism</tissue>
    </source>
</reference>
<evidence type="ECO:0000256" key="6">
    <source>
        <dbReference type="ARBA" id="ARBA00022776"/>
    </source>
</evidence>
<dbReference type="InParanoid" id="A0A067RCH5"/>
<keyword evidence="9" id="KW-0137">Centromere</keyword>
<keyword evidence="7" id="KW-0539">Nucleus</keyword>
<dbReference type="GO" id="GO:0000070">
    <property type="term" value="P:mitotic sister chromatid segregation"/>
    <property type="evidence" value="ECO:0007669"/>
    <property type="project" value="TreeGrafter"/>
</dbReference>
<dbReference type="OrthoDB" id="6360905at2759"/>
<dbReference type="GO" id="GO:0032133">
    <property type="term" value="C:chromosome passenger complex"/>
    <property type="evidence" value="ECO:0007669"/>
    <property type="project" value="TreeGrafter"/>
</dbReference>
<organism evidence="12 13">
    <name type="scientific">Zootermopsis nevadensis</name>
    <name type="common">Dampwood termite</name>
    <dbReference type="NCBI Taxonomy" id="136037"/>
    <lineage>
        <taxon>Eukaryota</taxon>
        <taxon>Metazoa</taxon>
        <taxon>Ecdysozoa</taxon>
        <taxon>Arthropoda</taxon>
        <taxon>Hexapoda</taxon>
        <taxon>Insecta</taxon>
        <taxon>Pterygota</taxon>
        <taxon>Neoptera</taxon>
        <taxon>Polyneoptera</taxon>
        <taxon>Dictyoptera</taxon>
        <taxon>Blattodea</taxon>
        <taxon>Blattoidea</taxon>
        <taxon>Termitoidae</taxon>
        <taxon>Termopsidae</taxon>
        <taxon>Zootermopsis</taxon>
    </lineage>
</organism>
<keyword evidence="5" id="KW-0132">Cell division</keyword>
<dbReference type="EMBL" id="KK852729">
    <property type="protein sequence ID" value="KDR17589.1"/>
    <property type="molecule type" value="Genomic_DNA"/>
</dbReference>
<comment type="subcellular location">
    <subcellularLocation>
        <location evidence="2">Chromosome</location>
        <location evidence="2">Centromere</location>
    </subcellularLocation>
    <subcellularLocation>
        <location evidence="1">Nucleus</location>
    </subcellularLocation>
</comment>
<feature type="region of interest" description="Disordered" evidence="10">
    <location>
        <begin position="1"/>
        <end position="32"/>
    </location>
</feature>
<keyword evidence="4" id="KW-0158">Chromosome</keyword>
<dbReference type="Proteomes" id="UP000027135">
    <property type="component" value="Unassembled WGS sequence"/>
</dbReference>
<evidence type="ECO:0000256" key="4">
    <source>
        <dbReference type="ARBA" id="ARBA00022454"/>
    </source>
</evidence>
<gene>
    <name evidence="12" type="ORF">L798_08499</name>
</gene>
<evidence type="ECO:0000256" key="7">
    <source>
        <dbReference type="ARBA" id="ARBA00023242"/>
    </source>
</evidence>
<evidence type="ECO:0000256" key="9">
    <source>
        <dbReference type="ARBA" id="ARBA00023328"/>
    </source>
</evidence>
<feature type="domain" description="Borealin C-terminal" evidence="11">
    <location>
        <begin position="160"/>
        <end position="267"/>
    </location>
</feature>
<accession>A0A067RCH5</accession>
<dbReference type="InterPro" id="IPR018867">
    <property type="entry name" value="Cell_div_borealin"/>
</dbReference>
<evidence type="ECO:0000256" key="1">
    <source>
        <dbReference type="ARBA" id="ARBA00004123"/>
    </source>
</evidence>
<protein>
    <submittedName>
        <fullName evidence="12">Borealin</fullName>
    </submittedName>
</protein>
<evidence type="ECO:0000256" key="10">
    <source>
        <dbReference type="SAM" id="MobiDB-lite"/>
    </source>
</evidence>
<dbReference type="GO" id="GO:0051233">
    <property type="term" value="C:spindle midzone"/>
    <property type="evidence" value="ECO:0007669"/>
    <property type="project" value="TreeGrafter"/>
</dbReference>
<evidence type="ECO:0000256" key="3">
    <source>
        <dbReference type="ARBA" id="ARBA00009914"/>
    </source>
</evidence>
<evidence type="ECO:0000313" key="12">
    <source>
        <dbReference type="EMBL" id="KDR17589.1"/>
    </source>
</evidence>
<proteinExistence type="inferred from homology"/>
<name>A0A067RCH5_ZOONE</name>
<evidence type="ECO:0000313" key="13">
    <source>
        <dbReference type="Proteomes" id="UP000027135"/>
    </source>
</evidence>
<feature type="compositionally biased region" description="Basic residues" evidence="10">
    <location>
        <begin position="1"/>
        <end position="12"/>
    </location>
</feature>
<sequence>MVRKKRSRKGRKSVSTIIKQEDDSENSQERTSGLYQSNVWIQDFDMQFTTRLSKFDDILVKKLKATEWHYASERMKIRPGIGNNKLVVEDNGEFNSNDTTVMESSVQEADTALKSRHRKKTRCGTVTSSTVPTELRRVTRSISLNSKDRMPEPMAVATVSKFKTPACKSTFASAPSLITPKVAPNAPLSMVRHPRQGELAVSLSGSPLIVSSTLHEQNANVNLRLANGTVVSILPEPNLRPYDIPQVDEETRQQLQTLREHMKALINMTHY</sequence>
<evidence type="ECO:0000256" key="2">
    <source>
        <dbReference type="ARBA" id="ARBA00004584"/>
    </source>
</evidence>
<dbReference type="GO" id="GO:0051301">
    <property type="term" value="P:cell division"/>
    <property type="evidence" value="ECO:0007669"/>
    <property type="project" value="UniProtKB-KW"/>
</dbReference>
<dbReference type="Pfam" id="PF10512">
    <property type="entry name" value="Borealin"/>
    <property type="match status" value="1"/>
</dbReference>